<feature type="domain" description="DUF1990" evidence="1">
    <location>
        <begin position="2"/>
        <end position="175"/>
    </location>
</feature>
<dbReference type="PIRSF" id="PIRSF010260">
    <property type="entry name" value="UCP010260"/>
    <property type="match status" value="1"/>
</dbReference>
<dbReference type="OrthoDB" id="120660at2"/>
<evidence type="ECO:0000313" key="3">
    <source>
        <dbReference type="Proteomes" id="UP000321234"/>
    </source>
</evidence>
<dbReference type="AlphaFoldDB" id="A0A5C8ZH34"/>
<sequence>MTYEHVGATRPADADWPPAAVPAGYRRHESTVLIGQDDDGEDAVWRAASAAVLAWGVKTRSGFTVHPPSGPGGVRDGEELWLHAALGARAATVTVREPVRVVAVVDTDDRRGFAYGTLRGHPVSGEEAFVVHRDPEGRVHLTLRSLTRPAPGGPWRLVFPALLVAQRVYRRRYQQALVSLR</sequence>
<gene>
    <name evidence="2" type="ORF">FMM08_07350</name>
</gene>
<dbReference type="Pfam" id="PF09348">
    <property type="entry name" value="DUF1990"/>
    <property type="match status" value="1"/>
</dbReference>
<protein>
    <submittedName>
        <fullName evidence="2">DUF1990 domain-containing protein</fullName>
    </submittedName>
</protein>
<organism evidence="2 3">
    <name type="scientific">Quadrisphaera setariae</name>
    <dbReference type="NCBI Taxonomy" id="2593304"/>
    <lineage>
        <taxon>Bacteria</taxon>
        <taxon>Bacillati</taxon>
        <taxon>Actinomycetota</taxon>
        <taxon>Actinomycetes</taxon>
        <taxon>Kineosporiales</taxon>
        <taxon>Kineosporiaceae</taxon>
        <taxon>Quadrisphaera</taxon>
    </lineage>
</organism>
<dbReference type="InterPro" id="IPR018960">
    <property type="entry name" value="DUF1990"/>
</dbReference>
<dbReference type="Proteomes" id="UP000321234">
    <property type="component" value="Unassembled WGS sequence"/>
</dbReference>
<comment type="caution">
    <text evidence="2">The sequence shown here is derived from an EMBL/GenBank/DDBJ whole genome shotgun (WGS) entry which is preliminary data.</text>
</comment>
<name>A0A5C8ZH34_9ACTN</name>
<evidence type="ECO:0000259" key="1">
    <source>
        <dbReference type="Pfam" id="PF09348"/>
    </source>
</evidence>
<dbReference type="PANTHER" id="PTHR34202:SF1">
    <property type="entry name" value="UPF0548 PROTEIN"/>
    <property type="match status" value="1"/>
</dbReference>
<dbReference type="PANTHER" id="PTHR34202">
    <property type="entry name" value="UPF0548 PROTEIN"/>
    <property type="match status" value="1"/>
</dbReference>
<dbReference type="EMBL" id="VKAC01000004">
    <property type="protein sequence ID" value="TXR56854.1"/>
    <property type="molecule type" value="Genomic_DNA"/>
</dbReference>
<reference evidence="2 3" key="1">
    <citation type="submission" date="2019-07" db="EMBL/GenBank/DDBJ databases">
        <title>Quadrisphaera sp. strain DD2A genome sequencing and assembly.</title>
        <authorList>
            <person name="Kim I."/>
        </authorList>
    </citation>
    <scope>NUCLEOTIDE SEQUENCE [LARGE SCALE GENOMIC DNA]</scope>
    <source>
        <strain evidence="2 3">DD2A</strain>
    </source>
</reference>
<evidence type="ECO:0000313" key="2">
    <source>
        <dbReference type="EMBL" id="TXR56854.1"/>
    </source>
</evidence>
<proteinExistence type="predicted"/>
<accession>A0A5C8ZH34</accession>
<dbReference type="InterPro" id="IPR014457">
    <property type="entry name" value="UCP010260"/>
</dbReference>
<keyword evidence="3" id="KW-1185">Reference proteome</keyword>